<proteinExistence type="evidence at transcript level"/>
<evidence type="ECO:0000256" key="4">
    <source>
        <dbReference type="PROSITE-ProRule" id="PRU00024"/>
    </source>
</evidence>
<dbReference type="SUPFAM" id="SSF49899">
    <property type="entry name" value="Concanavalin A-like lectins/glucanases"/>
    <property type="match status" value="1"/>
</dbReference>
<dbReference type="SMART" id="SM00336">
    <property type="entry name" value="BBOX"/>
    <property type="match status" value="1"/>
</dbReference>
<evidence type="ECO:0000313" key="13">
    <source>
        <dbReference type="ZFIN" id="ZDB-GENE-050522-17"/>
    </source>
</evidence>
<dbReference type="Pfam" id="PF00622">
    <property type="entry name" value="SPRY"/>
    <property type="match status" value="1"/>
</dbReference>
<dbReference type="InterPro" id="IPR001870">
    <property type="entry name" value="B30.2/SPRY"/>
</dbReference>
<dbReference type="SUPFAM" id="SSF57845">
    <property type="entry name" value="B-box zinc-binding domain"/>
    <property type="match status" value="1"/>
</dbReference>
<dbReference type="PROSITE" id="PS50089">
    <property type="entry name" value="ZF_RING_2"/>
    <property type="match status" value="1"/>
</dbReference>
<keyword evidence="2 4" id="KW-0863">Zinc-finger</keyword>
<dbReference type="GO" id="GO:0005737">
    <property type="term" value="C:cytoplasm"/>
    <property type="evidence" value="ECO:0000318"/>
    <property type="project" value="GO_Central"/>
</dbReference>
<dbReference type="Gene3D" id="3.30.160.60">
    <property type="entry name" value="Classic Zinc Finger"/>
    <property type="match status" value="1"/>
</dbReference>
<evidence type="ECO:0000259" key="7">
    <source>
        <dbReference type="PROSITE" id="PS50119"/>
    </source>
</evidence>
<dbReference type="InterPro" id="IPR013083">
    <property type="entry name" value="Znf_RING/FYVE/PHD"/>
</dbReference>
<dbReference type="AGR" id="ZFIN:ZDB-GENE-050522-17"/>
<reference evidence="10 11" key="4">
    <citation type="journal article" date="2013" name="Nature">
        <title>The zebrafish reference genome sequence and its relationship to the human genome.</title>
        <authorList>
            <consortium name="Genome Reference Consortium Zebrafish"/>
            <person name="Howe K."/>
            <person name="Clark M.D."/>
            <person name="Torroja C.F."/>
            <person name="Torrance J."/>
            <person name="Berthelot C."/>
            <person name="Muffato M."/>
            <person name="Collins J.E."/>
            <person name="Humphray S."/>
            <person name="McLaren K."/>
            <person name="Matthews L."/>
            <person name="McLaren S."/>
            <person name="Sealy I."/>
            <person name="Caccamo M."/>
            <person name="Churcher C."/>
            <person name="Scott C."/>
            <person name="Barrett J.C."/>
            <person name="Koch R."/>
            <person name="Rauch G.J."/>
            <person name="White S."/>
            <person name="Chow W."/>
            <person name="Kilian B."/>
            <person name="Quintais L.T."/>
            <person name="Guerra-Assuncao J.A."/>
            <person name="Zhou Y."/>
            <person name="Gu Y."/>
            <person name="Yen J."/>
            <person name="Vogel J.H."/>
            <person name="Eyre T."/>
            <person name="Redmond S."/>
            <person name="Banerjee R."/>
            <person name="Chi J."/>
            <person name="Fu B."/>
            <person name="Langley E."/>
            <person name="Maguire S.F."/>
            <person name="Laird G.K."/>
            <person name="Lloyd D."/>
            <person name="Kenyon E."/>
            <person name="Donaldson S."/>
            <person name="Sehra H."/>
            <person name="Almeida-King J."/>
            <person name="Loveland J."/>
            <person name="Trevanion S."/>
            <person name="Jones M."/>
            <person name="Quail M."/>
            <person name="Willey D."/>
            <person name="Hunt A."/>
            <person name="Burton J."/>
            <person name="Sims S."/>
            <person name="McLay K."/>
            <person name="Plumb B."/>
            <person name="Davis J."/>
            <person name="Clee C."/>
            <person name="Oliver K."/>
            <person name="Clark R."/>
            <person name="Riddle C."/>
            <person name="Elliot D."/>
            <person name="Eliott D."/>
            <person name="Threadgold G."/>
            <person name="Harden G."/>
            <person name="Ware D."/>
            <person name="Begum S."/>
            <person name="Mortimore B."/>
            <person name="Mortimer B."/>
            <person name="Kerry G."/>
            <person name="Heath P."/>
            <person name="Phillimore B."/>
            <person name="Tracey A."/>
            <person name="Corby N."/>
            <person name="Dunn M."/>
            <person name="Johnson C."/>
            <person name="Wood J."/>
            <person name="Clark S."/>
            <person name="Pelan S."/>
            <person name="Griffiths G."/>
            <person name="Smith M."/>
            <person name="Glithero R."/>
            <person name="Howden P."/>
            <person name="Barker N."/>
            <person name="Lloyd C."/>
            <person name="Stevens C."/>
            <person name="Harley J."/>
            <person name="Holt K."/>
            <person name="Panagiotidis G."/>
            <person name="Lovell J."/>
            <person name="Beasley H."/>
            <person name="Henderson C."/>
            <person name="Gordon D."/>
            <person name="Auger K."/>
            <person name="Wright D."/>
            <person name="Collins J."/>
            <person name="Raisen C."/>
            <person name="Dyer L."/>
            <person name="Leung K."/>
            <person name="Robertson L."/>
            <person name="Ambridge K."/>
            <person name="Leongamornlert D."/>
            <person name="McGuire S."/>
            <person name="Gilderthorp R."/>
            <person name="Griffiths C."/>
            <person name="Manthravadi D."/>
            <person name="Nichol S."/>
            <person name="Barker G."/>
            <person name="Whitehead S."/>
            <person name="Kay M."/>
            <person name="Brown J."/>
            <person name="Murnane C."/>
            <person name="Gray E."/>
            <person name="Humphries M."/>
            <person name="Sycamore N."/>
            <person name="Barker D."/>
            <person name="Saunders D."/>
            <person name="Wallis J."/>
            <person name="Babbage A."/>
            <person name="Hammond S."/>
            <person name="Mashreghi-Mohammadi M."/>
            <person name="Barr L."/>
            <person name="Martin S."/>
            <person name="Wray P."/>
            <person name="Ellington A."/>
            <person name="Matthews N."/>
            <person name="Ellwood M."/>
            <person name="Woodmansey R."/>
            <person name="Clark G."/>
            <person name="Cooper J."/>
            <person name="Cooper J."/>
            <person name="Tromans A."/>
            <person name="Grafham D."/>
            <person name="Skuce C."/>
            <person name="Pandian R."/>
            <person name="Andrews R."/>
            <person name="Harrison E."/>
            <person name="Kimberley A."/>
            <person name="Garnett J."/>
            <person name="Fosker N."/>
            <person name="Hall R."/>
            <person name="Garner P."/>
            <person name="Kelly D."/>
            <person name="Bird C."/>
            <person name="Palmer S."/>
            <person name="Gehring I."/>
            <person name="Berger A."/>
            <person name="Dooley C.M."/>
            <person name="Ersan-Urun Z."/>
            <person name="Eser C."/>
            <person name="Geiger H."/>
            <person name="Geisler M."/>
            <person name="Karotki L."/>
            <person name="Kirn A."/>
            <person name="Konantz J."/>
            <person name="Konantz M."/>
            <person name="Oberlander M."/>
            <person name="Rudolph-Geiger S."/>
            <person name="Teucke M."/>
            <person name="Lanz C."/>
            <person name="Raddatz G."/>
            <person name="Osoegawa K."/>
            <person name="Zhu B."/>
            <person name="Rapp A."/>
            <person name="Widaa S."/>
            <person name="Langford C."/>
            <person name="Yang F."/>
            <person name="Schuster S.C."/>
            <person name="Carter N.P."/>
            <person name="Harrow J."/>
            <person name="Ning Z."/>
            <person name="Herrero J."/>
            <person name="Searle S.M."/>
            <person name="Enright A."/>
            <person name="Geisler R."/>
            <person name="Plasterk R.H."/>
            <person name="Lee C."/>
            <person name="Westerfield M."/>
            <person name="de Jong P.J."/>
            <person name="Zon L.I."/>
            <person name="Postlethwait J.H."/>
            <person name="Nusslein-Volhard C."/>
            <person name="Hubbard T.J."/>
            <person name="Roest Crollius H."/>
            <person name="Rogers J."/>
            <person name="Stemple D.L."/>
        </authorList>
    </citation>
    <scope>NUCLEOTIDE SEQUENCE [LARGE SCALE GENOMIC DNA]</scope>
    <source>
        <strain evidence="10">Tuebingen</strain>
    </source>
</reference>
<dbReference type="ZFIN" id="ZDB-GENE-050522-17">
    <property type="gene designation" value="trim35-1"/>
</dbReference>
<organism evidence="9">
    <name type="scientific">Danio rerio</name>
    <name type="common">Zebrafish</name>
    <name type="synonym">Brachydanio rerio</name>
    <dbReference type="NCBI Taxonomy" id="7955"/>
    <lineage>
        <taxon>Eukaryota</taxon>
        <taxon>Metazoa</taxon>
        <taxon>Chordata</taxon>
        <taxon>Craniata</taxon>
        <taxon>Vertebrata</taxon>
        <taxon>Euteleostomi</taxon>
        <taxon>Actinopterygii</taxon>
        <taxon>Neopterygii</taxon>
        <taxon>Teleostei</taxon>
        <taxon>Ostariophysi</taxon>
        <taxon>Cypriniformes</taxon>
        <taxon>Danionidae</taxon>
        <taxon>Danioninae</taxon>
        <taxon>Danio</taxon>
    </lineage>
</organism>
<feature type="domain" description="RING-type" evidence="6">
    <location>
        <begin position="9"/>
        <end position="49"/>
    </location>
</feature>
<dbReference type="Gene3D" id="2.60.120.920">
    <property type="match status" value="1"/>
</dbReference>
<dbReference type="InterPro" id="IPR050143">
    <property type="entry name" value="TRIM/RBCC"/>
</dbReference>
<dbReference type="SMR" id="Q503E5"/>
<reference evidence="12" key="7">
    <citation type="submission" date="2025-04" db="UniProtKB">
        <authorList>
            <consortium name="RefSeq"/>
        </authorList>
    </citation>
    <scope>IDENTIFICATION</scope>
    <source>
        <strain evidence="12">Singapore</strain>
    </source>
</reference>
<dbReference type="Gene3D" id="3.30.40.10">
    <property type="entry name" value="Zinc/RING finger domain, C3HC4 (zinc finger)"/>
    <property type="match status" value="1"/>
</dbReference>
<dbReference type="RefSeq" id="NP_001018156.1">
    <property type="nucleotide sequence ID" value="NM_001018146.1"/>
</dbReference>
<dbReference type="CDD" id="cd19769">
    <property type="entry name" value="Bbox2_TRIM16-like"/>
    <property type="match status" value="1"/>
</dbReference>
<dbReference type="AlphaFoldDB" id="Q503E5"/>
<dbReference type="STRING" id="7955.ENSDARP00000068267"/>
<dbReference type="KEGG" id="dre:553197"/>
<dbReference type="PRINTS" id="PR01407">
    <property type="entry name" value="BUTYPHLNCDUF"/>
</dbReference>
<keyword evidence="5" id="KW-1133">Transmembrane helix</keyword>
<protein>
    <submittedName>
        <fullName evidence="10 12">Tripartite motif-containing 35-1</fullName>
    </submittedName>
    <submittedName>
        <fullName evidence="9">Zgc:110667</fullName>
    </submittedName>
</protein>
<name>Q503E5_DANRE</name>
<dbReference type="Pfam" id="PF00643">
    <property type="entry name" value="zf-B_box"/>
    <property type="match status" value="1"/>
</dbReference>
<evidence type="ECO:0000259" key="8">
    <source>
        <dbReference type="PROSITE" id="PS50188"/>
    </source>
</evidence>
<reference evidence="10" key="3">
    <citation type="submission" date="2011-07" db="UniProtKB">
        <authorList>
            <consortium name="Ensembl"/>
        </authorList>
    </citation>
    <scope>IDENTIFICATION</scope>
    <source>
        <strain evidence="10">Tuebingen</strain>
    </source>
</reference>
<evidence type="ECO:0000256" key="3">
    <source>
        <dbReference type="ARBA" id="ARBA00022833"/>
    </source>
</evidence>
<dbReference type="GO" id="GO:0045087">
    <property type="term" value="P:innate immune response"/>
    <property type="evidence" value="ECO:0000318"/>
    <property type="project" value="GO_Central"/>
</dbReference>
<dbReference type="PaxDb" id="7955-ENSDARP00000068267"/>
<dbReference type="SMART" id="SM00504">
    <property type="entry name" value="Ubox"/>
    <property type="match status" value="1"/>
</dbReference>
<dbReference type="Proteomes" id="UP000000437">
    <property type="component" value="Chromosome 1"/>
</dbReference>
<keyword evidence="11" id="KW-1185">Reference proteome</keyword>
<keyword evidence="5" id="KW-0472">Membrane</keyword>
<dbReference type="EMBL" id="BC095360">
    <property type="protein sequence ID" value="AAH95360.1"/>
    <property type="molecule type" value="mRNA"/>
</dbReference>
<keyword evidence="3" id="KW-0862">Zinc</keyword>
<dbReference type="CTD" id="553197"/>
<feature type="domain" description="B30.2/SPRY" evidence="8">
    <location>
        <begin position="267"/>
        <end position="468"/>
    </location>
</feature>
<dbReference type="InterPro" id="IPR003877">
    <property type="entry name" value="SPRY_dom"/>
</dbReference>
<dbReference type="InterPro" id="IPR017907">
    <property type="entry name" value="Znf_RING_CS"/>
</dbReference>
<feature type="domain" description="B box-type" evidence="7">
    <location>
        <begin position="83"/>
        <end position="123"/>
    </location>
</feature>
<dbReference type="PROSITE" id="PS00518">
    <property type="entry name" value="ZF_RING_1"/>
    <property type="match status" value="1"/>
</dbReference>
<dbReference type="EMBL" id="BX469930">
    <property type="status" value="NOT_ANNOTATED_CDS"/>
    <property type="molecule type" value="Genomic_DNA"/>
</dbReference>
<dbReference type="InterPro" id="IPR013320">
    <property type="entry name" value="ConA-like_dom_sf"/>
</dbReference>
<dbReference type="InterPro" id="IPR003879">
    <property type="entry name" value="Butyrophylin_SPRY"/>
</dbReference>
<accession>Q503E5</accession>
<dbReference type="PROSITE" id="PS50119">
    <property type="entry name" value="ZF_BBOX"/>
    <property type="match status" value="1"/>
</dbReference>
<dbReference type="SUPFAM" id="SSF57850">
    <property type="entry name" value="RING/U-box"/>
    <property type="match status" value="1"/>
</dbReference>
<evidence type="ECO:0000313" key="9">
    <source>
        <dbReference type="EMBL" id="AAH95360.1"/>
    </source>
</evidence>
<dbReference type="InterPro" id="IPR001841">
    <property type="entry name" value="Znf_RING"/>
</dbReference>
<dbReference type="CDD" id="cd16608">
    <property type="entry name" value="RING-HC_TRIM62_C-IV"/>
    <property type="match status" value="1"/>
</dbReference>
<dbReference type="eggNOG" id="KOG2177">
    <property type="taxonomic scope" value="Eukaryota"/>
</dbReference>
<evidence type="ECO:0000256" key="2">
    <source>
        <dbReference type="ARBA" id="ARBA00022771"/>
    </source>
</evidence>
<dbReference type="OrthoDB" id="654191at2759"/>
<dbReference type="OMA" id="HAWDIEV"/>
<dbReference type="SMART" id="SM00184">
    <property type="entry name" value="RING"/>
    <property type="match status" value="1"/>
</dbReference>
<reference evidence="12" key="5">
    <citation type="journal article" date="2015" name="Nat. Commun.">
        <title>RFX transcription factors are essential for hearing in mice.</title>
        <authorList>
            <person name="Elkon R."/>
            <person name="Milon B."/>
            <person name="Morrison L."/>
            <person name="Shah M."/>
            <person name="Vijayakumar S."/>
            <person name="Racherla M."/>
            <person name="Leitch C.C."/>
            <person name="Silipino L."/>
            <person name="Hadi S."/>
            <person name="Weiss-Gayet M."/>
            <person name="Barras E."/>
            <person name="Schmid C.D."/>
            <person name="Ait-Lounis A."/>
            <person name="Barnes A."/>
            <person name="Song Y."/>
            <person name="Eisenman D.J."/>
            <person name="Eliyahu E."/>
            <person name="Frolenkov G.I."/>
            <person name="Strome S.E."/>
            <person name="Durand B."/>
            <person name="Zaghloul N.A."/>
            <person name="Jones S.M."/>
            <person name="Reith W."/>
            <person name="Hertzano R."/>
        </authorList>
    </citation>
    <scope>NUCLEOTIDE SEQUENCE</scope>
    <source>
        <strain evidence="12">Singapore</strain>
    </source>
</reference>
<evidence type="ECO:0000313" key="11">
    <source>
        <dbReference type="Proteomes" id="UP000000437"/>
    </source>
</evidence>
<keyword evidence="1" id="KW-0479">Metal-binding</keyword>
<dbReference type="GeneID" id="553197"/>
<sequence>MSLEDDLSCAVCTDVFRDPVLLGCGHSFCRQCIYDHWSSSGTRNCPICRQVSRQRPVANVSLRNTCESYLLREQNTRTDRKDEDEQPCPVHGEKIELFCQNDEQLLCARCRKCGHGWHKTMPLQQAVRQRRGKQKAALRSAEKTLLSLQNGTARDPKISRYIQSQVQETERKIKVEFEKLHQFLRKEEESRIMSLNEEEDEKRGAIDRSIQGEILTICDRIKELKAGIEDDDISFLQNYQRIMNRSEYTLPEQELSSESLIDVSKHLGNLKYQVWEKMKEICPYYPVILNPNTSAPQLSVSDDLTSVTSSTHRQNQTSDLPLHRSRVVLGSVGYSDGDHTWEIEVGKSRHWSLGVCLELKGKPITQPLIPANGFWGLKREGYMYHLMTAEACEINIKRNPEVVRVKLDYVCDDTMEKQRWRRVSFIDASCDAVIERFSRVPLQHKLFPFVIPEDQSIPLRIAPANIILTVEKKMSFMERHELLIRVCFGFVMLIIMILLPKNEQRGK</sequence>
<dbReference type="PANTHER" id="PTHR24103">
    <property type="entry name" value="E3 UBIQUITIN-PROTEIN LIGASE TRIM"/>
    <property type="match status" value="1"/>
</dbReference>
<reference evidence="9" key="1">
    <citation type="submission" date="2005-05" db="EMBL/GenBank/DDBJ databases">
        <authorList>
            <consortium name="NIH - Zebrafish Gene Collection (ZGC) project"/>
        </authorList>
    </citation>
    <scope>NUCLEOTIDE SEQUENCE [LARGE SCALE MRNA]</scope>
    <source>
        <strain evidence="9">Singapore local strain</strain>
        <tissue evidence="9">Embryo</tissue>
    </source>
</reference>
<keyword evidence="5" id="KW-0812">Transmembrane</keyword>
<reference evidence="12" key="6">
    <citation type="journal article" date="2017" name="Front. Immunol.">
        <title>FTR83, a Member of the Large Fish-Specific finTRIM Family, Triggers IFN Pathway and Counters Viral Infection.</title>
        <authorList>
            <person name="Langevin C."/>
            <person name="Aleksejeva E."/>
            <person name="Houel A."/>
            <person name="Briolat V."/>
            <person name="Torhy C."/>
            <person name="Lunazzi A."/>
            <person name="Levraud J.P."/>
            <person name="Boudinot P."/>
        </authorList>
    </citation>
    <scope>NUCLEOTIDE SEQUENCE</scope>
    <source>
        <strain evidence="12">Singapore</strain>
    </source>
</reference>
<dbReference type="SMART" id="SM00589">
    <property type="entry name" value="PRY"/>
    <property type="match status" value="1"/>
</dbReference>
<dbReference type="InterPro" id="IPR000315">
    <property type="entry name" value="Znf_B-box"/>
</dbReference>
<feature type="transmembrane region" description="Helical" evidence="5">
    <location>
        <begin position="482"/>
        <end position="499"/>
    </location>
</feature>
<dbReference type="InterPro" id="IPR027370">
    <property type="entry name" value="Znf-RING_euk"/>
</dbReference>
<evidence type="ECO:0000313" key="12">
    <source>
        <dbReference type="RefSeq" id="NP_001018156.1"/>
    </source>
</evidence>
<dbReference type="InterPro" id="IPR003613">
    <property type="entry name" value="Ubox_domain"/>
</dbReference>
<dbReference type="HOGENOM" id="CLU_013137_0_3_1"/>
<dbReference type="InterPro" id="IPR006574">
    <property type="entry name" value="PRY"/>
</dbReference>
<evidence type="ECO:0000256" key="5">
    <source>
        <dbReference type="SAM" id="Phobius"/>
    </source>
</evidence>
<dbReference type="GeneTree" id="ENSGT00970000193390"/>
<dbReference type="Bgee" id="ENSDARG00000052037">
    <property type="expression patterns" value="Expressed in zone of skin and 13 other cell types or tissues"/>
</dbReference>
<accession>A0A8M1N5R9</accession>
<dbReference type="GO" id="GO:0061630">
    <property type="term" value="F:ubiquitin protein ligase activity"/>
    <property type="evidence" value="ECO:0000318"/>
    <property type="project" value="GO_Central"/>
</dbReference>
<evidence type="ECO:0000313" key="10">
    <source>
        <dbReference type="Ensembl" id="ENSDARP00000068267"/>
    </source>
</evidence>
<dbReference type="GO" id="GO:0008270">
    <property type="term" value="F:zinc ion binding"/>
    <property type="evidence" value="ECO:0007669"/>
    <property type="project" value="UniProtKB-KW"/>
</dbReference>
<gene>
    <name evidence="10 12 13" type="primary">trim35-1</name>
    <name evidence="9 12" type="synonym">zgc:110667</name>
</gene>
<dbReference type="GO" id="GO:0016567">
    <property type="term" value="P:protein ubiquitination"/>
    <property type="evidence" value="ECO:0007669"/>
    <property type="project" value="InterPro"/>
</dbReference>
<reference evidence="12" key="2">
    <citation type="journal article" date="2011" name="PLoS ONE">
        <title>Origin and evolution of TRIM proteins: new insights from the complete TRIM repertoire of zebrafish and pufferfish.</title>
        <authorList>
            <person name="Boudinot P."/>
            <person name="van der Aa L.M."/>
            <person name="Jouneau L."/>
            <person name="Du Pasquier L."/>
            <person name="Pontarotti P."/>
            <person name="Briolat V."/>
            <person name="Benmansour A."/>
            <person name="Levraud J.P."/>
        </authorList>
    </citation>
    <scope>NUCLEOTIDE SEQUENCE</scope>
    <source>
        <strain evidence="12">Singapore</strain>
    </source>
</reference>
<evidence type="ECO:0000259" key="6">
    <source>
        <dbReference type="PROSITE" id="PS50089"/>
    </source>
</evidence>
<dbReference type="PROSITE" id="PS50188">
    <property type="entry name" value="B302_SPRY"/>
    <property type="match status" value="1"/>
</dbReference>
<dbReference type="Pfam" id="PF13445">
    <property type="entry name" value="zf-RING_UBOX"/>
    <property type="match status" value="1"/>
</dbReference>
<dbReference type="Ensembl" id="ENSDART00000073777.3">
    <property type="protein sequence ID" value="ENSDARP00000068267.2"/>
    <property type="gene ID" value="ENSDARG00000052037.5"/>
</dbReference>
<dbReference type="InterPro" id="IPR043136">
    <property type="entry name" value="B30.2/SPRY_sf"/>
</dbReference>
<evidence type="ECO:0000256" key="1">
    <source>
        <dbReference type="ARBA" id="ARBA00022723"/>
    </source>
</evidence>